<dbReference type="AlphaFoldDB" id="A0A6J5YG99"/>
<dbReference type="NCBIfam" id="TIGR03843">
    <property type="entry name" value="SCO1664 family protein"/>
    <property type="match status" value="1"/>
</dbReference>
<reference evidence="1" key="1">
    <citation type="submission" date="2020-05" db="EMBL/GenBank/DDBJ databases">
        <authorList>
            <person name="Chiriac C."/>
            <person name="Salcher M."/>
            <person name="Ghai R."/>
            <person name="Kavagutti S V."/>
        </authorList>
    </citation>
    <scope>NUCLEOTIDE SEQUENCE</scope>
</reference>
<dbReference type="InterPro" id="IPR022292">
    <property type="entry name" value="CHP03843"/>
</dbReference>
<accession>A0A6J5YG99</accession>
<gene>
    <name evidence="1" type="ORF">UFOPK3574_00042</name>
</gene>
<protein>
    <submittedName>
        <fullName evidence="1">Unannotated protein</fullName>
    </submittedName>
</protein>
<dbReference type="EMBL" id="CAESAF010000001">
    <property type="protein sequence ID" value="CAB4329525.1"/>
    <property type="molecule type" value="Genomic_DNA"/>
</dbReference>
<evidence type="ECO:0000313" key="1">
    <source>
        <dbReference type="EMBL" id="CAB4329525.1"/>
    </source>
</evidence>
<organism evidence="1">
    <name type="scientific">freshwater metagenome</name>
    <dbReference type="NCBI Taxonomy" id="449393"/>
    <lineage>
        <taxon>unclassified sequences</taxon>
        <taxon>metagenomes</taxon>
        <taxon>ecological metagenomes</taxon>
    </lineage>
</organism>
<sequence>MSDTSLDLEQIEKDLIDLNNGVLTVTGRLVDASNATLYAMCSVKSSDGDREFPCIYKPIAGERPLWDFPDGSLANREYLTFLLSHWLNLHLVPPTILRDGPYGTGMVQKWIDIDPDVDLMDLYQRNDPKLRRLALLDIIANNTDRKIGHLIPTTGGHIYGCDHGVTFHVDDKLRTVLWQWAGSAFSEEEKDLLMRARELFAVEKREIIAGLIEEEEIFATINRIDRALIEETFPVPNPDWPSVPWPPF</sequence>
<name>A0A6J5YG99_9ZZZZ</name>
<proteinExistence type="predicted"/>